<reference evidence="1" key="1">
    <citation type="submission" date="2021-02" db="EMBL/GenBank/DDBJ databases">
        <authorList>
            <person name="Nowell W R."/>
        </authorList>
    </citation>
    <scope>NUCLEOTIDE SEQUENCE</scope>
</reference>
<evidence type="ECO:0000313" key="2">
    <source>
        <dbReference type="Proteomes" id="UP000663848"/>
    </source>
</evidence>
<gene>
    <name evidence="1" type="ORF">QYT958_LOCUS33275</name>
</gene>
<dbReference type="AlphaFoldDB" id="A0A821XVX1"/>
<accession>A0A821XVX1</accession>
<name>A0A821XVX1_9BILA</name>
<organism evidence="1 2">
    <name type="scientific">Rotaria socialis</name>
    <dbReference type="NCBI Taxonomy" id="392032"/>
    <lineage>
        <taxon>Eukaryota</taxon>
        <taxon>Metazoa</taxon>
        <taxon>Spiralia</taxon>
        <taxon>Gnathifera</taxon>
        <taxon>Rotifera</taxon>
        <taxon>Eurotatoria</taxon>
        <taxon>Bdelloidea</taxon>
        <taxon>Philodinida</taxon>
        <taxon>Philodinidae</taxon>
        <taxon>Rotaria</taxon>
    </lineage>
</organism>
<proteinExistence type="predicted"/>
<sequence length="55" mass="6265">VYRAIQRVGLSTSYNNDNDIKHSCRKLMALALLPEPIIEDTYDELLAAMSIEIKK</sequence>
<feature type="non-terminal residue" evidence="1">
    <location>
        <position position="1"/>
    </location>
</feature>
<comment type="caution">
    <text evidence="1">The sequence shown here is derived from an EMBL/GenBank/DDBJ whole genome shotgun (WGS) entry which is preliminary data.</text>
</comment>
<evidence type="ECO:0000313" key="1">
    <source>
        <dbReference type="EMBL" id="CAF4948287.1"/>
    </source>
</evidence>
<protein>
    <submittedName>
        <fullName evidence="1">Uncharacterized protein</fullName>
    </submittedName>
</protein>
<dbReference type="Proteomes" id="UP000663848">
    <property type="component" value="Unassembled WGS sequence"/>
</dbReference>
<dbReference type="EMBL" id="CAJOBR010022561">
    <property type="protein sequence ID" value="CAF4948287.1"/>
    <property type="molecule type" value="Genomic_DNA"/>
</dbReference>